<protein>
    <submittedName>
        <fullName evidence="2">Uncharacterized protein</fullName>
    </submittedName>
</protein>
<reference evidence="2" key="3">
    <citation type="submission" date="2021-05" db="UniProtKB">
        <authorList>
            <consortium name="EnsemblPlants"/>
        </authorList>
    </citation>
    <scope>IDENTIFICATION</scope>
    <source>
        <strain evidence="2">cv. B73</strain>
    </source>
</reference>
<evidence type="ECO:0000256" key="1">
    <source>
        <dbReference type="SAM" id="MobiDB-lite"/>
    </source>
</evidence>
<dbReference type="InParanoid" id="A0A804PV49"/>
<feature type="region of interest" description="Disordered" evidence="1">
    <location>
        <begin position="232"/>
        <end position="269"/>
    </location>
</feature>
<evidence type="ECO:0000313" key="3">
    <source>
        <dbReference type="Proteomes" id="UP000007305"/>
    </source>
</evidence>
<organism evidence="2 3">
    <name type="scientific">Zea mays</name>
    <name type="common">Maize</name>
    <dbReference type="NCBI Taxonomy" id="4577"/>
    <lineage>
        <taxon>Eukaryota</taxon>
        <taxon>Viridiplantae</taxon>
        <taxon>Streptophyta</taxon>
        <taxon>Embryophyta</taxon>
        <taxon>Tracheophyta</taxon>
        <taxon>Spermatophyta</taxon>
        <taxon>Magnoliopsida</taxon>
        <taxon>Liliopsida</taxon>
        <taxon>Poales</taxon>
        <taxon>Poaceae</taxon>
        <taxon>PACMAD clade</taxon>
        <taxon>Panicoideae</taxon>
        <taxon>Andropogonodae</taxon>
        <taxon>Andropogoneae</taxon>
        <taxon>Tripsacinae</taxon>
        <taxon>Zea</taxon>
    </lineage>
</organism>
<proteinExistence type="predicted"/>
<sequence length="286" mass="30942">MVRSNIDHARPLEQASIFSCHGEARPWGWQLRLPRVGMGLTVAEGGRQMVSTATRGNASKGDNDYLDMVFTQVSLEAGITLGHGLRPPAPLQFATPSPASVSALAGANAKNVSSPPVAAAWPEGGGVKEAVAGARRSGSSRRFTWALAPARGGTPWCRRGSPRPHLPQVDHQRRGRVCGHGVCHGLAGPSAGPRVVHDVAAFGYTMSFAPTMEDAKPVPFGHTPNFLLHHHHQQYPSRTPPSASHTRPWTRRHSRRDPTRWPARQRRSCRLSLGLSPRWVAGSRPP</sequence>
<reference evidence="2" key="2">
    <citation type="submission" date="2019-07" db="EMBL/GenBank/DDBJ databases">
        <authorList>
            <person name="Seetharam A."/>
            <person name="Woodhouse M."/>
            <person name="Cannon E."/>
        </authorList>
    </citation>
    <scope>NUCLEOTIDE SEQUENCE [LARGE SCALE GENOMIC DNA]</scope>
    <source>
        <strain evidence="2">cv. B73</strain>
    </source>
</reference>
<dbReference type="Gramene" id="Zm00001eb268470_T001">
    <property type="protein sequence ID" value="Zm00001eb268470_P001"/>
    <property type="gene ID" value="Zm00001eb268470"/>
</dbReference>
<feature type="compositionally biased region" description="Polar residues" evidence="1">
    <location>
        <begin position="234"/>
        <end position="247"/>
    </location>
</feature>
<accession>A0A804PV49</accession>
<dbReference type="EnsemblPlants" id="Zm00001eb268470_T001">
    <property type="protein sequence ID" value="Zm00001eb268470_P001"/>
    <property type="gene ID" value="Zm00001eb268470"/>
</dbReference>
<reference evidence="3" key="1">
    <citation type="journal article" date="2009" name="Science">
        <title>The B73 maize genome: complexity, diversity, and dynamics.</title>
        <authorList>
            <person name="Schnable P.S."/>
            <person name="Ware D."/>
            <person name="Fulton R.S."/>
            <person name="Stein J.C."/>
            <person name="Wei F."/>
            <person name="Pasternak S."/>
            <person name="Liang C."/>
            <person name="Zhang J."/>
            <person name="Fulton L."/>
            <person name="Graves T.A."/>
            <person name="Minx P."/>
            <person name="Reily A.D."/>
            <person name="Courtney L."/>
            <person name="Kruchowski S.S."/>
            <person name="Tomlinson C."/>
            <person name="Strong C."/>
            <person name="Delehaunty K."/>
            <person name="Fronick C."/>
            <person name="Courtney B."/>
            <person name="Rock S.M."/>
            <person name="Belter E."/>
            <person name="Du F."/>
            <person name="Kim K."/>
            <person name="Abbott R.M."/>
            <person name="Cotton M."/>
            <person name="Levy A."/>
            <person name="Marchetto P."/>
            <person name="Ochoa K."/>
            <person name="Jackson S.M."/>
            <person name="Gillam B."/>
            <person name="Chen W."/>
            <person name="Yan L."/>
            <person name="Higginbotham J."/>
            <person name="Cardenas M."/>
            <person name="Waligorski J."/>
            <person name="Applebaum E."/>
            <person name="Phelps L."/>
            <person name="Falcone J."/>
            <person name="Kanchi K."/>
            <person name="Thane T."/>
            <person name="Scimone A."/>
            <person name="Thane N."/>
            <person name="Henke J."/>
            <person name="Wang T."/>
            <person name="Ruppert J."/>
            <person name="Shah N."/>
            <person name="Rotter K."/>
            <person name="Hodges J."/>
            <person name="Ingenthron E."/>
            <person name="Cordes M."/>
            <person name="Kohlberg S."/>
            <person name="Sgro J."/>
            <person name="Delgado B."/>
            <person name="Mead K."/>
            <person name="Chinwalla A."/>
            <person name="Leonard S."/>
            <person name="Crouse K."/>
            <person name="Collura K."/>
            <person name="Kudrna D."/>
            <person name="Currie J."/>
            <person name="He R."/>
            <person name="Angelova A."/>
            <person name="Rajasekar S."/>
            <person name="Mueller T."/>
            <person name="Lomeli R."/>
            <person name="Scara G."/>
            <person name="Ko A."/>
            <person name="Delaney K."/>
            <person name="Wissotski M."/>
            <person name="Lopez G."/>
            <person name="Campos D."/>
            <person name="Braidotti M."/>
            <person name="Ashley E."/>
            <person name="Golser W."/>
            <person name="Kim H."/>
            <person name="Lee S."/>
            <person name="Lin J."/>
            <person name="Dujmic Z."/>
            <person name="Kim W."/>
            <person name="Talag J."/>
            <person name="Zuccolo A."/>
            <person name="Fan C."/>
            <person name="Sebastian A."/>
            <person name="Kramer M."/>
            <person name="Spiegel L."/>
            <person name="Nascimento L."/>
            <person name="Zutavern T."/>
            <person name="Miller B."/>
            <person name="Ambroise C."/>
            <person name="Muller S."/>
            <person name="Spooner W."/>
            <person name="Narechania A."/>
            <person name="Ren L."/>
            <person name="Wei S."/>
            <person name="Kumari S."/>
            <person name="Faga B."/>
            <person name="Levy M.J."/>
            <person name="McMahan L."/>
            <person name="Van Buren P."/>
            <person name="Vaughn M.W."/>
            <person name="Ying K."/>
            <person name="Yeh C.-T."/>
            <person name="Emrich S.J."/>
            <person name="Jia Y."/>
            <person name="Kalyanaraman A."/>
            <person name="Hsia A.-P."/>
            <person name="Barbazuk W.B."/>
            <person name="Baucom R.S."/>
            <person name="Brutnell T.P."/>
            <person name="Carpita N.C."/>
            <person name="Chaparro C."/>
            <person name="Chia J.-M."/>
            <person name="Deragon J.-M."/>
            <person name="Estill J.C."/>
            <person name="Fu Y."/>
            <person name="Jeddeloh J.A."/>
            <person name="Han Y."/>
            <person name="Lee H."/>
            <person name="Li P."/>
            <person name="Lisch D.R."/>
            <person name="Liu S."/>
            <person name="Liu Z."/>
            <person name="Nagel D.H."/>
            <person name="McCann M.C."/>
            <person name="SanMiguel P."/>
            <person name="Myers A.M."/>
            <person name="Nettleton D."/>
            <person name="Nguyen J."/>
            <person name="Penning B.W."/>
            <person name="Ponnala L."/>
            <person name="Schneider K.L."/>
            <person name="Schwartz D.C."/>
            <person name="Sharma A."/>
            <person name="Soderlund C."/>
            <person name="Springer N.M."/>
            <person name="Sun Q."/>
            <person name="Wang H."/>
            <person name="Waterman M."/>
            <person name="Westerman R."/>
            <person name="Wolfgruber T.K."/>
            <person name="Yang L."/>
            <person name="Yu Y."/>
            <person name="Zhang L."/>
            <person name="Zhou S."/>
            <person name="Zhu Q."/>
            <person name="Bennetzen J.L."/>
            <person name="Dawe R.K."/>
            <person name="Jiang J."/>
            <person name="Jiang N."/>
            <person name="Presting G.G."/>
            <person name="Wessler S.R."/>
            <person name="Aluru S."/>
            <person name="Martienssen R.A."/>
            <person name="Clifton S.W."/>
            <person name="McCombie W.R."/>
            <person name="Wing R.A."/>
            <person name="Wilson R.K."/>
        </authorList>
    </citation>
    <scope>NUCLEOTIDE SEQUENCE [LARGE SCALE GENOMIC DNA]</scope>
    <source>
        <strain evidence="3">cv. B73</strain>
    </source>
</reference>
<keyword evidence="3" id="KW-1185">Reference proteome</keyword>
<name>A0A804PV49_MAIZE</name>
<dbReference type="AlphaFoldDB" id="A0A804PV49"/>
<dbReference type="Proteomes" id="UP000007305">
    <property type="component" value="Chromosome 6"/>
</dbReference>
<evidence type="ECO:0000313" key="2">
    <source>
        <dbReference type="EnsemblPlants" id="Zm00001eb268470_P001"/>
    </source>
</evidence>